<dbReference type="InterPro" id="IPR057191">
    <property type="entry name" value="DUF7869"/>
</dbReference>
<dbReference type="EMBL" id="CAXAMM010042951">
    <property type="protein sequence ID" value="CAK9107688.1"/>
    <property type="molecule type" value="Genomic_DNA"/>
</dbReference>
<evidence type="ECO:0000313" key="2">
    <source>
        <dbReference type="EMBL" id="CAK9107625.1"/>
    </source>
</evidence>
<gene>
    <name evidence="2" type="ORF">SCF082_LOCUS50096</name>
    <name evidence="3" type="ORF">SCF082_LOCUS50127</name>
</gene>
<evidence type="ECO:0000313" key="3">
    <source>
        <dbReference type="EMBL" id="CAK9107688.1"/>
    </source>
</evidence>
<evidence type="ECO:0000259" key="1">
    <source>
        <dbReference type="Pfam" id="PF25273"/>
    </source>
</evidence>
<dbReference type="PANTHER" id="PTHR33153">
    <property type="entry name" value="MYND-TYPE DOMAIN-CONTAINING PROTEIN"/>
    <property type="match status" value="1"/>
</dbReference>
<reference evidence="3 4" key="1">
    <citation type="submission" date="2024-02" db="EMBL/GenBank/DDBJ databases">
        <authorList>
            <person name="Chen Y."/>
            <person name="Shah S."/>
            <person name="Dougan E. K."/>
            <person name="Thang M."/>
            <person name="Chan C."/>
        </authorList>
    </citation>
    <scope>NUCLEOTIDE SEQUENCE [LARGE SCALE GENOMIC DNA]</scope>
</reference>
<feature type="domain" description="DUF7869" evidence="1">
    <location>
        <begin position="209"/>
        <end position="302"/>
    </location>
</feature>
<sequence>MSDGDSDSGPTFVDLTLERLQSLHASGKVDKNDLCQYAEKGMDPSRVKRSVLKPRCTCLCKMPVKILYNICVAFWSLTKTSQDALLWEIQKCPKRKQWYMAGYPMCRDQWAHCLGIGKHRLSRCRRTFQGRDARSFGGAGGPAAPPAVKSASVTNFLINLYWSAAESMPTELTVELLSKYPLANLRSLEWPNRGNAMRSIDRAFAIARSRNIPFPDELWLQGDNAVKEVRNSYIGRWASLMCQGGFFKGVAHHHMVVGHTHEDIDGVFSIVTSALNAEQDLQTPRDVQRTLIKRMRPLFEKSGMVFECELVDTMRDWCNIMPAGASLKNCYRARKGDADGGDGGDGETFCVPQSFSFMAREGMPGNGHGLDLDEKLPRRLRTDGNAKDIFAMVKSSMSDTHLIQPPLLVYPSAYVSATQSFINKINSTTAKLIADLDEGRCEELTQMAHFIELDYPHLRRGVAYLRSLVDKDRPRQPCPVLNFIEAGPSASLGLGDLRLGPPMAPPKPYKLPVVFHHRPPQG</sequence>
<comment type="caution">
    <text evidence="3">The sequence shown here is derived from an EMBL/GenBank/DDBJ whole genome shotgun (WGS) entry which is preliminary data.</text>
</comment>
<dbReference type="Pfam" id="PF25273">
    <property type="entry name" value="DUF7869"/>
    <property type="match status" value="1"/>
</dbReference>
<protein>
    <recommendedName>
        <fullName evidence="1">DUF7869 domain-containing protein</fullName>
    </recommendedName>
</protein>
<dbReference type="Proteomes" id="UP001642464">
    <property type="component" value="Unassembled WGS sequence"/>
</dbReference>
<keyword evidence="4" id="KW-1185">Reference proteome</keyword>
<proteinExistence type="predicted"/>
<dbReference type="EMBL" id="CAXAMM010042940">
    <property type="protein sequence ID" value="CAK9107625.1"/>
    <property type="molecule type" value="Genomic_DNA"/>
</dbReference>
<accession>A0ABP0S5R3</accession>
<name>A0ABP0S5R3_9DINO</name>
<evidence type="ECO:0000313" key="4">
    <source>
        <dbReference type="Proteomes" id="UP001642464"/>
    </source>
</evidence>
<dbReference type="PANTHER" id="PTHR33153:SF3">
    <property type="entry name" value="TRAFFICKING PROTEIN PARTICLE COMPLEX SUBUNIT 11 DOMAIN-CONTAINING PROTEIN"/>
    <property type="match status" value="1"/>
</dbReference>
<organism evidence="3 4">
    <name type="scientific">Durusdinium trenchii</name>
    <dbReference type="NCBI Taxonomy" id="1381693"/>
    <lineage>
        <taxon>Eukaryota</taxon>
        <taxon>Sar</taxon>
        <taxon>Alveolata</taxon>
        <taxon>Dinophyceae</taxon>
        <taxon>Suessiales</taxon>
        <taxon>Symbiodiniaceae</taxon>
        <taxon>Durusdinium</taxon>
    </lineage>
</organism>